<dbReference type="EMBL" id="QPFP01000010">
    <property type="protein sequence ID" value="TEB34121.1"/>
    <property type="molecule type" value="Genomic_DNA"/>
</dbReference>
<keyword evidence="2" id="KW-1185">Reference proteome</keyword>
<sequence length="192" mass="21772">MFTGYFGLLPSSRTSLARFSRLLVLLEIVPLHHHRKTHVRPPHSSMLRAEFQSSNYDTQTPQLIYPFAIVYSGPPWTHKSPSSPITIFSESPAPAERADRKALHNQAKERLVTMADRQGLMGRSGDRSWAQQAQGKEHFRRCGVFTVMPVSRIPVERWPSAKPMLYNTSGAACFESLEFQKFCQVAQELDNA</sequence>
<accession>A0A4Y7TJG9</accession>
<dbReference type="AlphaFoldDB" id="A0A4Y7TJG9"/>
<evidence type="ECO:0000313" key="2">
    <source>
        <dbReference type="Proteomes" id="UP000298030"/>
    </source>
</evidence>
<comment type="caution">
    <text evidence="1">The sequence shown here is derived from an EMBL/GenBank/DDBJ whole genome shotgun (WGS) entry which is preliminary data.</text>
</comment>
<protein>
    <submittedName>
        <fullName evidence="1">Uncharacterized protein</fullName>
    </submittedName>
</protein>
<name>A0A4Y7TJG9_COPMI</name>
<organism evidence="1 2">
    <name type="scientific">Coprinellus micaceus</name>
    <name type="common">Glistening ink-cap mushroom</name>
    <name type="synonym">Coprinus micaceus</name>
    <dbReference type="NCBI Taxonomy" id="71717"/>
    <lineage>
        <taxon>Eukaryota</taxon>
        <taxon>Fungi</taxon>
        <taxon>Dikarya</taxon>
        <taxon>Basidiomycota</taxon>
        <taxon>Agaricomycotina</taxon>
        <taxon>Agaricomycetes</taxon>
        <taxon>Agaricomycetidae</taxon>
        <taxon>Agaricales</taxon>
        <taxon>Agaricineae</taxon>
        <taxon>Psathyrellaceae</taxon>
        <taxon>Coprinellus</taxon>
    </lineage>
</organism>
<evidence type="ECO:0000313" key="1">
    <source>
        <dbReference type="EMBL" id="TEB34121.1"/>
    </source>
</evidence>
<gene>
    <name evidence="1" type="ORF">FA13DRAFT_1828354</name>
</gene>
<proteinExistence type="predicted"/>
<dbReference type="Proteomes" id="UP000298030">
    <property type="component" value="Unassembled WGS sequence"/>
</dbReference>
<reference evidence="1 2" key="1">
    <citation type="journal article" date="2019" name="Nat. Ecol. Evol.">
        <title>Megaphylogeny resolves global patterns of mushroom evolution.</title>
        <authorList>
            <person name="Varga T."/>
            <person name="Krizsan K."/>
            <person name="Foldi C."/>
            <person name="Dima B."/>
            <person name="Sanchez-Garcia M."/>
            <person name="Sanchez-Ramirez S."/>
            <person name="Szollosi G.J."/>
            <person name="Szarkandi J.G."/>
            <person name="Papp V."/>
            <person name="Albert L."/>
            <person name="Andreopoulos W."/>
            <person name="Angelini C."/>
            <person name="Antonin V."/>
            <person name="Barry K.W."/>
            <person name="Bougher N.L."/>
            <person name="Buchanan P."/>
            <person name="Buyck B."/>
            <person name="Bense V."/>
            <person name="Catcheside P."/>
            <person name="Chovatia M."/>
            <person name="Cooper J."/>
            <person name="Damon W."/>
            <person name="Desjardin D."/>
            <person name="Finy P."/>
            <person name="Geml J."/>
            <person name="Haridas S."/>
            <person name="Hughes K."/>
            <person name="Justo A."/>
            <person name="Karasinski D."/>
            <person name="Kautmanova I."/>
            <person name="Kiss B."/>
            <person name="Kocsube S."/>
            <person name="Kotiranta H."/>
            <person name="LaButti K.M."/>
            <person name="Lechner B.E."/>
            <person name="Liimatainen K."/>
            <person name="Lipzen A."/>
            <person name="Lukacs Z."/>
            <person name="Mihaltcheva S."/>
            <person name="Morgado L.N."/>
            <person name="Niskanen T."/>
            <person name="Noordeloos M.E."/>
            <person name="Ohm R.A."/>
            <person name="Ortiz-Santana B."/>
            <person name="Ovrebo C."/>
            <person name="Racz N."/>
            <person name="Riley R."/>
            <person name="Savchenko A."/>
            <person name="Shiryaev A."/>
            <person name="Soop K."/>
            <person name="Spirin V."/>
            <person name="Szebenyi C."/>
            <person name="Tomsovsky M."/>
            <person name="Tulloss R.E."/>
            <person name="Uehling J."/>
            <person name="Grigoriev I.V."/>
            <person name="Vagvolgyi C."/>
            <person name="Papp T."/>
            <person name="Martin F.M."/>
            <person name="Miettinen O."/>
            <person name="Hibbett D.S."/>
            <person name="Nagy L.G."/>
        </authorList>
    </citation>
    <scope>NUCLEOTIDE SEQUENCE [LARGE SCALE GENOMIC DNA]</scope>
    <source>
        <strain evidence="1 2">FP101781</strain>
    </source>
</reference>